<evidence type="ECO:0000313" key="2">
    <source>
        <dbReference type="Proteomes" id="UP001160390"/>
    </source>
</evidence>
<reference evidence="1" key="1">
    <citation type="submission" date="2023-01" db="EMBL/GenBank/DDBJ databases">
        <authorList>
            <person name="Piombo E."/>
        </authorList>
    </citation>
    <scope>NUCLEOTIDE SEQUENCE</scope>
</reference>
<dbReference type="Proteomes" id="UP001160390">
    <property type="component" value="Unassembled WGS sequence"/>
</dbReference>
<gene>
    <name evidence="1" type="ORF">CCHLO57077_00004035</name>
</gene>
<dbReference type="AlphaFoldDB" id="A0AA35LVD0"/>
<keyword evidence="2" id="KW-1185">Reference proteome</keyword>
<protein>
    <submittedName>
        <fullName evidence="1">Uncharacterized protein</fullName>
    </submittedName>
</protein>
<evidence type="ECO:0000313" key="1">
    <source>
        <dbReference type="EMBL" id="CAI6081355.1"/>
    </source>
</evidence>
<dbReference type="EMBL" id="CABFNP030000705">
    <property type="protein sequence ID" value="CAI6081355.1"/>
    <property type="molecule type" value="Genomic_DNA"/>
</dbReference>
<accession>A0AA35LVD0</accession>
<sequence>MGDAANIRYTVDVRNYFLKGEIPGWVDNVGKFGLRDRDMPAFDRCKPPNHGFVGSLVDICLDKQTEVEDEFVPHILSVRDENGVPQDGVLALWAIYGDIAIAEGLARDDVLMKDVKVDKRGPRIAAGVAAGCRRVD</sequence>
<name>A0AA35LVD0_9HYPO</name>
<comment type="caution">
    <text evidence="1">The sequence shown here is derived from an EMBL/GenBank/DDBJ whole genome shotgun (WGS) entry which is preliminary data.</text>
</comment>
<proteinExistence type="predicted"/>
<organism evidence="1 2">
    <name type="scientific">Clonostachys chloroleuca</name>
    <dbReference type="NCBI Taxonomy" id="1926264"/>
    <lineage>
        <taxon>Eukaryota</taxon>
        <taxon>Fungi</taxon>
        <taxon>Dikarya</taxon>
        <taxon>Ascomycota</taxon>
        <taxon>Pezizomycotina</taxon>
        <taxon>Sordariomycetes</taxon>
        <taxon>Hypocreomycetidae</taxon>
        <taxon>Hypocreales</taxon>
        <taxon>Bionectriaceae</taxon>
        <taxon>Clonostachys</taxon>
    </lineage>
</organism>